<organism evidence="1 2">
    <name type="scientific">Hallella colorans</name>
    <dbReference type="NCBI Taxonomy" id="1703337"/>
    <lineage>
        <taxon>Bacteria</taxon>
        <taxon>Pseudomonadati</taxon>
        <taxon>Bacteroidota</taxon>
        <taxon>Bacteroidia</taxon>
        <taxon>Bacteroidales</taxon>
        <taxon>Prevotellaceae</taxon>
        <taxon>Hallella</taxon>
    </lineage>
</organism>
<comment type="caution">
    <text evidence="1">The sequence shown here is derived from an EMBL/GenBank/DDBJ whole genome shotgun (WGS) entry which is preliminary data.</text>
</comment>
<dbReference type="EMBL" id="QENY01000018">
    <property type="protein sequence ID" value="PVX50168.1"/>
    <property type="molecule type" value="Genomic_DNA"/>
</dbReference>
<dbReference type="AlphaFoldDB" id="A0A2U0U1M0"/>
<dbReference type="Proteomes" id="UP000245870">
    <property type="component" value="Unassembled WGS sequence"/>
</dbReference>
<protein>
    <submittedName>
        <fullName evidence="1">Uncharacterized protein</fullName>
    </submittedName>
</protein>
<evidence type="ECO:0000313" key="2">
    <source>
        <dbReference type="Proteomes" id="UP000245870"/>
    </source>
</evidence>
<gene>
    <name evidence="1" type="ORF">C7379_11850</name>
</gene>
<keyword evidence="2" id="KW-1185">Reference proteome</keyword>
<name>A0A2U0U1M0_9BACT</name>
<evidence type="ECO:0000313" key="1">
    <source>
        <dbReference type="EMBL" id="PVX50168.1"/>
    </source>
</evidence>
<reference evidence="1 2" key="1">
    <citation type="submission" date="2018-05" db="EMBL/GenBank/DDBJ databases">
        <title>Genomic Encyclopedia of Type Strains, Phase IV (KMG-IV): sequencing the most valuable type-strain genomes for metagenomic binning, comparative biology and taxonomic classification.</title>
        <authorList>
            <person name="Goeker M."/>
        </authorList>
    </citation>
    <scope>NUCLEOTIDE SEQUENCE [LARGE SCALE GENOMIC DNA]</scope>
    <source>
        <strain evidence="1 2">DSM 100333</strain>
    </source>
</reference>
<proteinExistence type="predicted"/>
<sequence>MRLPLQLRFLFLNVYYPPPRYCHFITRCHNFYITLVKIHFFQNSNGLQIAAALFAFIWAKITYPDYRSLIYLPHQICHFFIERCVAIFRHDGLNLCNSRNFFYCLCMPCYCRERRKLSGSLAHWHSWMTFGNVMRQMNNIIVI</sequence>
<accession>A0A2U0U1M0</accession>